<evidence type="ECO:0008006" key="3">
    <source>
        <dbReference type="Google" id="ProtNLM"/>
    </source>
</evidence>
<protein>
    <recommendedName>
        <fullName evidence="3">Yip1 domain-containing protein</fullName>
    </recommendedName>
</protein>
<evidence type="ECO:0000256" key="1">
    <source>
        <dbReference type="SAM" id="Phobius"/>
    </source>
</evidence>
<keyword evidence="1" id="KW-0812">Transmembrane</keyword>
<dbReference type="AlphaFoldDB" id="A0A3B0WXG4"/>
<name>A0A3B0WXG4_9ZZZZ</name>
<feature type="transmembrane region" description="Helical" evidence="1">
    <location>
        <begin position="55"/>
        <end position="74"/>
    </location>
</feature>
<feature type="transmembrane region" description="Helical" evidence="1">
    <location>
        <begin position="81"/>
        <end position="102"/>
    </location>
</feature>
<proteinExistence type="predicted"/>
<keyword evidence="1" id="KW-0472">Membrane</keyword>
<feature type="transmembrane region" description="Helical" evidence="1">
    <location>
        <begin position="154"/>
        <end position="172"/>
    </location>
</feature>
<organism evidence="2">
    <name type="scientific">hydrothermal vent metagenome</name>
    <dbReference type="NCBI Taxonomy" id="652676"/>
    <lineage>
        <taxon>unclassified sequences</taxon>
        <taxon>metagenomes</taxon>
        <taxon>ecological metagenomes</taxon>
    </lineage>
</organism>
<reference evidence="2" key="1">
    <citation type="submission" date="2018-06" db="EMBL/GenBank/DDBJ databases">
        <authorList>
            <person name="Zhirakovskaya E."/>
        </authorList>
    </citation>
    <scope>NUCLEOTIDE SEQUENCE</scope>
</reference>
<keyword evidence="1" id="KW-1133">Transmembrane helix</keyword>
<sequence length="177" mass="20042">MGYFFKVLWGNLLLKKGPQDFAYSQGLMRRSLMVYFVSGLPGLMIHVGFEQAVIAMILDIITLILFVFICLQAFSKSERWVQSVICLSSIGAFFQVVSLPLLYSVDANANPNAVVQVTEEMLGLSILLLMFVSWNLAVYAHVFRKTFDIRLFPALLLTICYIVITVLARQLFFPELT</sequence>
<feature type="transmembrane region" description="Helical" evidence="1">
    <location>
        <begin position="122"/>
        <end position="142"/>
    </location>
</feature>
<evidence type="ECO:0000313" key="2">
    <source>
        <dbReference type="EMBL" id="VAW56983.1"/>
    </source>
</evidence>
<accession>A0A3B0WXG4</accession>
<gene>
    <name evidence="2" type="ORF">MNBD_GAMMA07-858</name>
</gene>
<feature type="transmembrane region" description="Helical" evidence="1">
    <location>
        <begin position="32"/>
        <end position="49"/>
    </location>
</feature>
<dbReference type="EMBL" id="UOFF01000312">
    <property type="protein sequence ID" value="VAW56983.1"/>
    <property type="molecule type" value="Genomic_DNA"/>
</dbReference>